<reference evidence="17 18" key="1">
    <citation type="journal article" date="2019" name="Nat. Microbiol.">
        <title>Mediterranean grassland soil C-N compound turnover is dependent on rainfall and depth, and is mediated by genomically divergent microorganisms.</title>
        <authorList>
            <person name="Diamond S."/>
            <person name="Andeer P.F."/>
            <person name="Li Z."/>
            <person name="Crits-Christoph A."/>
            <person name="Burstein D."/>
            <person name="Anantharaman K."/>
            <person name="Lane K.R."/>
            <person name="Thomas B.C."/>
            <person name="Pan C."/>
            <person name="Northen T.R."/>
            <person name="Banfield J.F."/>
        </authorList>
    </citation>
    <scope>NUCLEOTIDE SEQUENCE [LARGE SCALE GENOMIC DNA]</scope>
    <source>
        <strain evidence="17">NP_8</strain>
    </source>
</reference>
<evidence type="ECO:0000256" key="6">
    <source>
        <dbReference type="ARBA" id="ARBA00022670"/>
    </source>
</evidence>
<dbReference type="SUPFAM" id="SSF56519">
    <property type="entry name" value="Penicillin binding protein dimerisation domain"/>
    <property type="match status" value="1"/>
</dbReference>
<dbReference type="Gene3D" id="3.40.710.10">
    <property type="entry name" value="DD-peptidase/beta-lactamase superfamily"/>
    <property type="match status" value="1"/>
</dbReference>
<dbReference type="PANTHER" id="PTHR30627">
    <property type="entry name" value="PEPTIDOGLYCAN D,D-TRANSPEPTIDASE"/>
    <property type="match status" value="1"/>
</dbReference>
<evidence type="ECO:0000256" key="9">
    <source>
        <dbReference type="ARBA" id="ARBA00022960"/>
    </source>
</evidence>
<dbReference type="InterPro" id="IPR005311">
    <property type="entry name" value="PBP_dimer"/>
</dbReference>
<dbReference type="InterPro" id="IPR001460">
    <property type="entry name" value="PCN-bd_Tpept"/>
</dbReference>
<evidence type="ECO:0000256" key="12">
    <source>
        <dbReference type="ARBA" id="ARBA00023136"/>
    </source>
</evidence>
<evidence type="ECO:0000256" key="11">
    <source>
        <dbReference type="ARBA" id="ARBA00022989"/>
    </source>
</evidence>
<keyword evidence="5" id="KW-0997">Cell inner membrane</keyword>
<evidence type="ECO:0000256" key="8">
    <source>
        <dbReference type="ARBA" id="ARBA00022801"/>
    </source>
</evidence>
<dbReference type="GO" id="GO:0006508">
    <property type="term" value="P:proteolysis"/>
    <property type="evidence" value="ECO:0007669"/>
    <property type="project" value="UniProtKB-KW"/>
</dbReference>
<feature type="transmembrane region" description="Helical" evidence="14">
    <location>
        <begin position="12"/>
        <end position="29"/>
    </location>
</feature>
<comment type="subcellular location">
    <subcellularLocation>
        <location evidence="2">Cell membrane</location>
    </subcellularLocation>
    <subcellularLocation>
        <location evidence="1">Membrane</location>
        <topology evidence="1">Single-pass membrane protein</topology>
    </subcellularLocation>
</comment>
<evidence type="ECO:0000256" key="14">
    <source>
        <dbReference type="SAM" id="Phobius"/>
    </source>
</evidence>
<dbReference type="SUPFAM" id="SSF56601">
    <property type="entry name" value="beta-lactamase/transpeptidase-like"/>
    <property type="match status" value="1"/>
</dbReference>
<organism evidence="17 18">
    <name type="scientific">Candidatus Segetimicrobium genomatis</name>
    <dbReference type="NCBI Taxonomy" id="2569760"/>
    <lineage>
        <taxon>Bacteria</taxon>
        <taxon>Bacillati</taxon>
        <taxon>Candidatus Sysuimicrobiota</taxon>
        <taxon>Candidatus Sysuimicrobiia</taxon>
        <taxon>Candidatus Sysuimicrobiales</taxon>
        <taxon>Candidatus Segetimicrobiaceae</taxon>
        <taxon>Candidatus Segetimicrobium</taxon>
    </lineage>
</organism>
<dbReference type="GO" id="GO:0071972">
    <property type="term" value="F:peptidoglycan L,D-transpeptidase activity"/>
    <property type="evidence" value="ECO:0007669"/>
    <property type="project" value="TreeGrafter"/>
</dbReference>
<dbReference type="InterPro" id="IPR050515">
    <property type="entry name" value="Beta-lactam/transpept"/>
</dbReference>
<feature type="domain" description="Penicillin-binding protein dimerisation" evidence="16">
    <location>
        <begin position="54"/>
        <end position="222"/>
    </location>
</feature>
<keyword evidence="6" id="KW-0645">Protease</keyword>
<evidence type="ECO:0000256" key="4">
    <source>
        <dbReference type="ARBA" id="ARBA00022475"/>
    </source>
</evidence>
<evidence type="ECO:0000259" key="16">
    <source>
        <dbReference type="Pfam" id="PF03717"/>
    </source>
</evidence>
<evidence type="ECO:0000256" key="7">
    <source>
        <dbReference type="ARBA" id="ARBA00022692"/>
    </source>
</evidence>
<dbReference type="Pfam" id="PF00905">
    <property type="entry name" value="Transpeptidase"/>
    <property type="match status" value="1"/>
</dbReference>
<dbReference type="GO" id="GO:0008658">
    <property type="term" value="F:penicillin binding"/>
    <property type="evidence" value="ECO:0007669"/>
    <property type="project" value="InterPro"/>
</dbReference>
<comment type="similarity">
    <text evidence="3">Belongs to the transpeptidase family.</text>
</comment>
<evidence type="ECO:0000256" key="1">
    <source>
        <dbReference type="ARBA" id="ARBA00004167"/>
    </source>
</evidence>
<dbReference type="InterPro" id="IPR036138">
    <property type="entry name" value="PBP_dimer_sf"/>
</dbReference>
<evidence type="ECO:0000313" key="18">
    <source>
        <dbReference type="Proteomes" id="UP000318834"/>
    </source>
</evidence>
<dbReference type="EMBL" id="VBAP01000044">
    <property type="protein sequence ID" value="TMI75322.1"/>
    <property type="molecule type" value="Genomic_DNA"/>
</dbReference>
<comment type="caution">
    <text evidence="17">The sequence shown here is derived from an EMBL/GenBank/DDBJ whole genome shotgun (WGS) entry which is preliminary data.</text>
</comment>
<keyword evidence="13" id="KW-0961">Cell wall biogenesis/degradation</keyword>
<dbReference type="NCBIfam" id="TIGR03423">
    <property type="entry name" value="pbp2_mrdA"/>
    <property type="match status" value="1"/>
</dbReference>
<dbReference type="EC" id="3.4.16.4" evidence="17"/>
<proteinExistence type="inferred from homology"/>
<evidence type="ECO:0000256" key="2">
    <source>
        <dbReference type="ARBA" id="ARBA00004236"/>
    </source>
</evidence>
<sequence length="588" mass="64007">MENQQPSRRLFILNLIIGMLIGILVVRLWQVQVLQGASYLRQSEENRIRDYTLAAPRGIIYDRKGRPLVSNRPAFTVAVLPLELRNPSIVIPRLASILAMVPDEITTRIVSNRPRLFEPVRIKRDVGPNVVAMIEENRLDLPGVIILPEPVRYYLHGKMAAHVLGYLGEIDPDELAARQVEGYKPGDLIGKAGAERSYETVLRGIDGRLRMEVDALGRPLRVLSRLPAIPGRAIVLTVDLDVQKAAYDALEASGMQAGAAMAMDPRSGDILAMASIPSYDPNLFAIGISPKTWQAITTDRRKPLLNRAIAATYEPGSVFKLVTATAALEHGIVTRQTMFDAPGYFQLGQWTFGDLRAWGRIDFITGIANSVNVVFYTLGYRLGGEELAKYALMMGLGELTGVDLPGEINGTIPSPSTKEQLVGEPWYPGDSVNMSIGQGAITVTPIQVLRMLGGIATGGQLMQPRILLMTYDRNRSAHRADPFAQRTVPYQASTLAVLREGMRAVVERGSGLGAKIPGLPMAGKTGSAENPRGKPHAWFAGYAPVGEPRIVVVAFVEHGFRGGISAAPVARAMLHAVFPQPADVEVPR</sequence>
<dbReference type="GO" id="GO:0005886">
    <property type="term" value="C:plasma membrane"/>
    <property type="evidence" value="ECO:0007669"/>
    <property type="project" value="UniProtKB-SubCell"/>
</dbReference>
<dbReference type="AlphaFoldDB" id="A0A537IW78"/>
<dbReference type="GO" id="GO:0071555">
    <property type="term" value="P:cell wall organization"/>
    <property type="evidence" value="ECO:0007669"/>
    <property type="project" value="UniProtKB-KW"/>
</dbReference>
<keyword evidence="7 14" id="KW-0812">Transmembrane</keyword>
<dbReference type="GO" id="GO:0009002">
    <property type="term" value="F:serine-type D-Ala-D-Ala carboxypeptidase activity"/>
    <property type="evidence" value="ECO:0007669"/>
    <property type="project" value="UniProtKB-EC"/>
</dbReference>
<keyword evidence="8 17" id="KW-0378">Hydrolase</keyword>
<gene>
    <name evidence="17" type="primary">mrdA</name>
    <name evidence="17" type="ORF">E6H05_06780</name>
</gene>
<dbReference type="Gene3D" id="3.30.1390.30">
    <property type="entry name" value="Penicillin-binding protein 2a, domain 3"/>
    <property type="match status" value="1"/>
</dbReference>
<dbReference type="PANTHER" id="PTHR30627:SF2">
    <property type="entry name" value="PEPTIDOGLYCAN D,D-TRANSPEPTIDASE MRDA"/>
    <property type="match status" value="1"/>
</dbReference>
<keyword evidence="12 14" id="KW-0472">Membrane</keyword>
<protein>
    <submittedName>
        <fullName evidence="17">Penicillin-binding protein 2</fullName>
        <ecNumber evidence="17">3.4.16.4</ecNumber>
    </submittedName>
</protein>
<name>A0A537IW78_9BACT</name>
<dbReference type="GO" id="GO:0009252">
    <property type="term" value="P:peptidoglycan biosynthetic process"/>
    <property type="evidence" value="ECO:0007669"/>
    <property type="project" value="UniProtKB-KW"/>
</dbReference>
<evidence type="ECO:0000313" key="17">
    <source>
        <dbReference type="EMBL" id="TMI75322.1"/>
    </source>
</evidence>
<keyword evidence="10" id="KW-0573">Peptidoglycan synthesis</keyword>
<feature type="domain" description="Penicillin-binding protein transpeptidase" evidence="15">
    <location>
        <begin position="258"/>
        <end position="574"/>
    </location>
</feature>
<dbReference type="Pfam" id="PF03717">
    <property type="entry name" value="PBP_dimer"/>
    <property type="match status" value="1"/>
</dbReference>
<keyword evidence="11 14" id="KW-1133">Transmembrane helix</keyword>
<evidence type="ECO:0000256" key="5">
    <source>
        <dbReference type="ARBA" id="ARBA00022519"/>
    </source>
</evidence>
<evidence type="ECO:0000256" key="13">
    <source>
        <dbReference type="ARBA" id="ARBA00023316"/>
    </source>
</evidence>
<dbReference type="Proteomes" id="UP000318834">
    <property type="component" value="Unassembled WGS sequence"/>
</dbReference>
<dbReference type="Gene3D" id="3.90.1310.10">
    <property type="entry name" value="Penicillin-binding protein 2a (Domain 2)"/>
    <property type="match status" value="1"/>
</dbReference>
<dbReference type="GO" id="GO:0008360">
    <property type="term" value="P:regulation of cell shape"/>
    <property type="evidence" value="ECO:0007669"/>
    <property type="project" value="UniProtKB-KW"/>
</dbReference>
<dbReference type="InterPro" id="IPR017790">
    <property type="entry name" value="Penicillin-binding_protein_2"/>
</dbReference>
<evidence type="ECO:0000256" key="3">
    <source>
        <dbReference type="ARBA" id="ARBA00007171"/>
    </source>
</evidence>
<evidence type="ECO:0000256" key="10">
    <source>
        <dbReference type="ARBA" id="ARBA00022984"/>
    </source>
</evidence>
<evidence type="ECO:0000259" key="15">
    <source>
        <dbReference type="Pfam" id="PF00905"/>
    </source>
</evidence>
<keyword evidence="17" id="KW-0121">Carboxypeptidase</keyword>
<dbReference type="InterPro" id="IPR012338">
    <property type="entry name" value="Beta-lactam/transpept-like"/>
</dbReference>
<keyword evidence="9" id="KW-0133">Cell shape</keyword>
<keyword evidence="4" id="KW-1003">Cell membrane</keyword>
<accession>A0A537IW78</accession>